<dbReference type="PANTHER" id="PTHR24044:SF417">
    <property type="entry name" value="WEARY, ISOFORM B"/>
    <property type="match status" value="1"/>
</dbReference>
<dbReference type="PROSITE" id="PS00022">
    <property type="entry name" value="EGF_1"/>
    <property type="match status" value="2"/>
</dbReference>
<dbReference type="InterPro" id="IPR000742">
    <property type="entry name" value="EGF"/>
</dbReference>
<gene>
    <name evidence="3" type="ORF">XAT740_LOCUS45444</name>
</gene>
<sequence length="409" mass="45395">MLLSRTVAQNVCTAAAIAICGPYPCVQTDVVFSCLCPNMTLGANAAACSNSIATTIFPPVIGTQCGLVTCPAGATCIPTNQNPAHYICVCPNNIIANPDCPSTPLPSNPCLINNPCTNGGTCAVNQLTLQAVCICPPNTYGANCASYCRQSCDLSWCYNGGQCTNAYGQPYCACPQYYRGRRCELRYTPYNYVYLYYGPQYYEHFLSYALKNSINCAYISLLTPFSHLKHVQGKMGNVLKTADMSTSLPLMFIPLFSSISEQFFNDKPTLSIDDLCAMIKQQVIASPEIIILEDLQILRHLLKYSDEQILLMQRKLREMFPMVQFITQISLSDDENNDENFSSFLLNMSKRIHEKHLFVRSLTTGATKDINGQLTYSGPSQSRMWTDIIIRQCLFRLTDRTLNLIASAV</sequence>
<organism evidence="3 4">
    <name type="scientific">Adineta ricciae</name>
    <name type="common">Rotifer</name>
    <dbReference type="NCBI Taxonomy" id="249248"/>
    <lineage>
        <taxon>Eukaryota</taxon>
        <taxon>Metazoa</taxon>
        <taxon>Spiralia</taxon>
        <taxon>Gnathifera</taxon>
        <taxon>Rotifera</taxon>
        <taxon>Eurotatoria</taxon>
        <taxon>Bdelloidea</taxon>
        <taxon>Adinetida</taxon>
        <taxon>Adinetidae</taxon>
        <taxon>Adineta</taxon>
    </lineage>
</organism>
<proteinExistence type="predicted"/>
<evidence type="ECO:0000313" key="4">
    <source>
        <dbReference type="Proteomes" id="UP000663828"/>
    </source>
</evidence>
<accession>A0A815Z5F5</accession>
<dbReference type="SMART" id="SM00181">
    <property type="entry name" value="EGF"/>
    <property type="match status" value="4"/>
</dbReference>
<evidence type="ECO:0000259" key="2">
    <source>
        <dbReference type="PROSITE" id="PS50026"/>
    </source>
</evidence>
<keyword evidence="1" id="KW-1015">Disulfide bond</keyword>
<feature type="domain" description="EGF-like" evidence="2">
    <location>
        <begin position="149"/>
        <end position="184"/>
    </location>
</feature>
<name>A0A815Z5F5_ADIRI</name>
<feature type="disulfide bond" evidence="1">
    <location>
        <begin position="116"/>
        <end position="133"/>
    </location>
</feature>
<dbReference type="Proteomes" id="UP000663828">
    <property type="component" value="Unassembled WGS sequence"/>
</dbReference>
<dbReference type="Gene3D" id="3.40.50.300">
    <property type="entry name" value="P-loop containing nucleotide triphosphate hydrolases"/>
    <property type="match status" value="1"/>
</dbReference>
<dbReference type="CDD" id="cd00054">
    <property type="entry name" value="EGF_CA"/>
    <property type="match status" value="2"/>
</dbReference>
<protein>
    <recommendedName>
        <fullName evidence="2">EGF-like domain-containing protein</fullName>
    </recommendedName>
</protein>
<dbReference type="InterPro" id="IPR027417">
    <property type="entry name" value="P-loop_NTPase"/>
</dbReference>
<dbReference type="GO" id="GO:0005112">
    <property type="term" value="F:Notch binding"/>
    <property type="evidence" value="ECO:0007669"/>
    <property type="project" value="TreeGrafter"/>
</dbReference>
<dbReference type="AlphaFoldDB" id="A0A815Z5F5"/>
<evidence type="ECO:0000313" key="3">
    <source>
        <dbReference type="EMBL" id="CAF1580440.1"/>
    </source>
</evidence>
<dbReference type="InterPro" id="IPR050906">
    <property type="entry name" value="Notch_signaling"/>
</dbReference>
<dbReference type="Gene3D" id="2.10.25.10">
    <property type="entry name" value="Laminin"/>
    <property type="match status" value="2"/>
</dbReference>
<keyword evidence="4" id="KW-1185">Reference proteome</keyword>
<dbReference type="PROSITE" id="PS50026">
    <property type="entry name" value="EGF_3"/>
    <property type="match status" value="2"/>
</dbReference>
<keyword evidence="1" id="KW-0245">EGF-like domain</keyword>
<dbReference type="SUPFAM" id="SSF57196">
    <property type="entry name" value="EGF/Laminin"/>
    <property type="match status" value="2"/>
</dbReference>
<comment type="caution">
    <text evidence="1">Lacks conserved residue(s) required for the propagation of feature annotation.</text>
</comment>
<feature type="domain" description="EGF-like" evidence="2">
    <location>
        <begin position="106"/>
        <end position="145"/>
    </location>
</feature>
<evidence type="ECO:0000256" key="1">
    <source>
        <dbReference type="PROSITE-ProRule" id="PRU00076"/>
    </source>
</evidence>
<dbReference type="PANTHER" id="PTHR24044">
    <property type="entry name" value="NOTCH LIGAND FAMILY MEMBER"/>
    <property type="match status" value="1"/>
</dbReference>
<feature type="disulfide bond" evidence="1">
    <location>
        <begin position="135"/>
        <end position="144"/>
    </location>
</feature>
<comment type="caution">
    <text evidence="3">The sequence shown here is derived from an EMBL/GenBank/DDBJ whole genome shotgun (WGS) entry which is preliminary data.</text>
</comment>
<reference evidence="3" key="1">
    <citation type="submission" date="2021-02" db="EMBL/GenBank/DDBJ databases">
        <authorList>
            <person name="Nowell W R."/>
        </authorList>
    </citation>
    <scope>NUCLEOTIDE SEQUENCE</scope>
</reference>
<dbReference type="EMBL" id="CAJNOR010005934">
    <property type="protein sequence ID" value="CAF1580440.1"/>
    <property type="molecule type" value="Genomic_DNA"/>
</dbReference>
<feature type="disulfide bond" evidence="1">
    <location>
        <begin position="174"/>
        <end position="183"/>
    </location>
</feature>